<accession>A0A8J4LM62</accession>
<feature type="region of interest" description="Disordered" evidence="4">
    <location>
        <begin position="625"/>
        <end position="655"/>
    </location>
</feature>
<feature type="compositionally biased region" description="Acidic residues" evidence="4">
    <location>
        <begin position="108"/>
        <end position="144"/>
    </location>
</feature>
<dbReference type="Proteomes" id="UP000722791">
    <property type="component" value="Unassembled WGS sequence"/>
</dbReference>
<dbReference type="EMBL" id="BNCP01000042">
    <property type="protein sequence ID" value="GIL87949.1"/>
    <property type="molecule type" value="Genomic_DNA"/>
</dbReference>
<dbReference type="AlphaFoldDB" id="A0A8J4LM62"/>
<comment type="caution">
    <text evidence="6">The sequence shown here is derived from an EMBL/GenBank/DDBJ whole genome shotgun (WGS) entry which is preliminary data.</text>
</comment>
<feature type="compositionally biased region" description="Basic and acidic residues" evidence="4">
    <location>
        <begin position="41"/>
        <end position="55"/>
    </location>
</feature>
<evidence type="ECO:0000313" key="7">
    <source>
        <dbReference type="Proteomes" id="UP000722791"/>
    </source>
</evidence>
<dbReference type="PANTHER" id="PTHR14150:SF12">
    <property type="entry name" value="U3 SMALL NUCLEOLAR RNA-ASSOCIATED PROTEIN 14 HOMOLOG A"/>
    <property type="match status" value="1"/>
</dbReference>
<dbReference type="EMBL" id="BNCQ01000009">
    <property type="protein sequence ID" value="GIM01538.1"/>
    <property type="molecule type" value="Genomic_DNA"/>
</dbReference>
<feature type="region of interest" description="Disordered" evidence="4">
    <location>
        <begin position="928"/>
        <end position="1028"/>
    </location>
</feature>
<organism evidence="6 7">
    <name type="scientific">Volvox reticuliferus</name>
    <dbReference type="NCBI Taxonomy" id="1737510"/>
    <lineage>
        <taxon>Eukaryota</taxon>
        <taxon>Viridiplantae</taxon>
        <taxon>Chlorophyta</taxon>
        <taxon>core chlorophytes</taxon>
        <taxon>Chlorophyceae</taxon>
        <taxon>CS clade</taxon>
        <taxon>Chlamydomonadales</taxon>
        <taxon>Volvocaceae</taxon>
        <taxon>Volvox</taxon>
    </lineage>
</organism>
<feature type="region of interest" description="Disordered" evidence="4">
    <location>
        <begin position="528"/>
        <end position="568"/>
    </location>
</feature>
<reference evidence="6" key="1">
    <citation type="journal article" date="2021" name="Proc. Natl. Acad. Sci. U.S.A.">
        <title>Three genomes in the algal genus Volvox reveal the fate of a haploid sex-determining region after a transition to homothallism.</title>
        <authorList>
            <person name="Yamamoto K."/>
            <person name="Hamaji T."/>
            <person name="Kawai-Toyooka H."/>
            <person name="Matsuzaki R."/>
            <person name="Takahashi F."/>
            <person name="Nishimura Y."/>
            <person name="Kawachi M."/>
            <person name="Noguchi H."/>
            <person name="Minakuchi Y."/>
            <person name="Umen J.G."/>
            <person name="Toyoda A."/>
            <person name="Nozaki H."/>
        </authorList>
    </citation>
    <scope>NUCLEOTIDE SEQUENCE</scope>
    <source>
        <strain evidence="6">NIES-3785</strain>
        <strain evidence="5">NIES-3786</strain>
    </source>
</reference>
<dbReference type="OrthoDB" id="277439at2759"/>
<evidence type="ECO:0008006" key="9">
    <source>
        <dbReference type="Google" id="ProtNLM"/>
    </source>
</evidence>
<feature type="compositionally biased region" description="Low complexity" evidence="4">
    <location>
        <begin position="939"/>
        <end position="949"/>
    </location>
</feature>
<feature type="region of interest" description="Disordered" evidence="4">
    <location>
        <begin position="737"/>
        <end position="768"/>
    </location>
</feature>
<feature type="region of interest" description="Disordered" evidence="4">
    <location>
        <begin position="106"/>
        <end position="199"/>
    </location>
</feature>
<name>A0A8J4LM62_9CHLO</name>
<evidence type="ECO:0000313" key="5">
    <source>
        <dbReference type="EMBL" id="GIL87949.1"/>
    </source>
</evidence>
<feature type="region of interest" description="Disordered" evidence="4">
    <location>
        <begin position="1"/>
        <end position="73"/>
    </location>
</feature>
<evidence type="ECO:0000256" key="1">
    <source>
        <dbReference type="ARBA" id="ARBA00004604"/>
    </source>
</evidence>
<keyword evidence="3" id="KW-0539">Nucleus</keyword>
<feature type="compositionally biased region" description="Low complexity" evidence="4">
    <location>
        <begin position="969"/>
        <end position="984"/>
    </location>
</feature>
<dbReference type="Pfam" id="PF04615">
    <property type="entry name" value="Utp14"/>
    <property type="match status" value="2"/>
</dbReference>
<protein>
    <recommendedName>
        <fullName evidence="9">U3 small nucleolar RNA-associated protein 14</fullName>
    </recommendedName>
</protein>
<dbReference type="Proteomes" id="UP000747110">
    <property type="component" value="Unassembled WGS sequence"/>
</dbReference>
<feature type="compositionally biased region" description="Basic and acidic residues" evidence="4">
    <location>
        <begin position="145"/>
        <end position="174"/>
    </location>
</feature>
<proteinExistence type="predicted"/>
<feature type="compositionally biased region" description="Basic and acidic residues" evidence="4">
    <location>
        <begin position="528"/>
        <end position="539"/>
    </location>
</feature>
<feature type="compositionally biased region" description="Acidic residues" evidence="4">
    <location>
        <begin position="1004"/>
        <end position="1013"/>
    </location>
</feature>
<dbReference type="InterPro" id="IPR006709">
    <property type="entry name" value="SSU_processome_Utp14"/>
</dbReference>
<comment type="subcellular location">
    <subcellularLocation>
        <location evidence="1">Nucleus</location>
        <location evidence="1">Nucleolus</location>
    </subcellularLocation>
</comment>
<evidence type="ECO:0000313" key="6">
    <source>
        <dbReference type="EMBL" id="GIM01538.1"/>
    </source>
</evidence>
<sequence>MVRPRPNKNASKQLAAAGSGKRKRGGAAKGGGPGGRPAKQIRREGRSMPIDRELYEVEDSDPDEVKHAERFDKVDNYEYELPSDFEDEEIDEELAFTEEDKKKFGGWFEEEVSADEVEVFGDDGGEDDGDDDQGDEDEEEDDEHGDGGRQGRGDAETLERVDQHDEYDLFLGDHADDDEDFDVLGDEENEGEDAEIDEGDARYRAMLREVLGDEAAGQRRARRDPNVAVVSEAYPESEYNLNPGAASAGGSAAGTLSIADLLQGLTGKERRQLGAARRLLEKVAGAGDGKGKATGGKGLRPVSVPLPTVVAARQERKAGYEAAAKEVTKWQSIVKANREVPTLRLVSGRDQVPRVTTTAALVAQHTPSADNALEAEVAALLQAAGVANTEAIEEAEEKLALKALSLEEAKERRDRLAKLRALLFYHELKSRRLKAIKSKEYHRHLARAAKRKATKLAAAAAEAGGGDVDAERAAAIEAEFQRAKERLTLRHRNSSRWARRALKRGQVQLDAGTKAALAEQLQLGEQLKRKIEGRKRNGGESDDGSTSASDSDGDGSGDNAPRSGGNGRVRSAALELLAGAGSDMMDLDGENAPKKGLLALPFMKRAMERRRLAAKEEAEQLLRELDEQQFQNDDDDGREKSVAGSEPAGKEAATDMELLESVVGYSVPESSPAVKAVAVGGRRKFGGGAALAAAPATAGADDGGDEGSDIDSDDFEDAEAKAERLGRPSAVAAMAAAVQHPSAGKGKKSQRGSNITHGAGGPPPTAADEADLDAAIAAGAAGCGLLVSSSDAGVDLAVLQQNRDGGTGAINDVDAERIERSRGASTRAAASTSGGAVGILQTVAAHQASLAAGGGRSALFKTTTAIDAAGGSKAAVGTAAGAPYPKFVRAKKFEGARPGYTFKKGPQGLGYYLDAAASAAAGIGAAEGGKGRNNKGKGKQQQQQQQQHGKGSEVRVAGEPTQRQEKQQQADQKGAQQLQKQKGQQKQKEKAGSQRNPQLLGDGGDQEDDDGEDAPIMRPAGADQRDLIRQAFAGDDVEAEFAEEKAAAVAEELPGVDEPSIIPGWGAWASNQRNSKWMQAAKEKAEKKRAEAIKGRKDANLKYVVISEKWDKKSIKYTAPSAPFPFTNPEAYERSIRQPLGREYNPDTAFRDLTRPAVLKQAGVAIAPLRFSASMSKELGKRGKKANAEREARRVFTVAGGSLRRDKK</sequence>
<keyword evidence="8" id="KW-1185">Reference proteome</keyword>
<dbReference type="GO" id="GO:0032040">
    <property type="term" value="C:small-subunit processome"/>
    <property type="evidence" value="ECO:0007669"/>
    <property type="project" value="InterPro"/>
</dbReference>
<evidence type="ECO:0000256" key="3">
    <source>
        <dbReference type="ARBA" id="ARBA00023242"/>
    </source>
</evidence>
<evidence type="ECO:0000256" key="2">
    <source>
        <dbReference type="ARBA" id="ARBA00022553"/>
    </source>
</evidence>
<gene>
    <name evidence="5" type="ORF">Vretifemale_15914</name>
    <name evidence="6" type="ORF">Vretimale_6328</name>
</gene>
<dbReference type="PANTHER" id="PTHR14150">
    <property type="entry name" value="U3 SMALL NUCLEOLAR RNA-ASSOCIATED PROTEIN 14"/>
    <property type="match status" value="1"/>
</dbReference>
<keyword evidence="2" id="KW-0597">Phosphoprotein</keyword>
<evidence type="ECO:0000256" key="4">
    <source>
        <dbReference type="SAM" id="MobiDB-lite"/>
    </source>
</evidence>
<feature type="compositionally biased region" description="Acidic residues" evidence="4">
    <location>
        <begin position="702"/>
        <end position="717"/>
    </location>
</feature>
<feature type="compositionally biased region" description="Basic and acidic residues" evidence="4">
    <location>
        <begin position="63"/>
        <end position="73"/>
    </location>
</feature>
<evidence type="ECO:0000313" key="8">
    <source>
        <dbReference type="Proteomes" id="UP000747110"/>
    </source>
</evidence>
<feature type="compositionally biased region" description="Acidic residues" evidence="4">
    <location>
        <begin position="175"/>
        <end position="198"/>
    </location>
</feature>
<dbReference type="GO" id="GO:0006364">
    <property type="term" value="P:rRNA processing"/>
    <property type="evidence" value="ECO:0007669"/>
    <property type="project" value="InterPro"/>
</dbReference>
<feature type="region of interest" description="Disordered" evidence="4">
    <location>
        <begin position="694"/>
        <end position="724"/>
    </location>
</feature>